<reference evidence="3 4" key="1">
    <citation type="submission" date="2018-06" db="EMBL/GenBank/DDBJ databases">
        <authorList>
            <consortium name="Pathogen Informatics"/>
            <person name="Doyle S."/>
        </authorList>
    </citation>
    <scope>NUCLEOTIDE SEQUENCE [LARGE SCALE GENOMIC DNA]</scope>
    <source>
        <strain evidence="3 4">NCTC8129</strain>
    </source>
</reference>
<gene>
    <name evidence="2" type="ORF">NCTC8129_02916</name>
    <name evidence="3" type="ORF">NCTC8129_03257</name>
</gene>
<accession>A0A377MUH0</accession>
<dbReference type="EMBL" id="UGIF01000006">
    <property type="protein sequence ID" value="STQ33046.1"/>
    <property type="molecule type" value="Genomic_DNA"/>
</dbReference>
<evidence type="ECO:0000256" key="1">
    <source>
        <dbReference type="SAM" id="Phobius"/>
    </source>
</evidence>
<dbReference type="AlphaFoldDB" id="A0A377MUH0"/>
<keyword evidence="1" id="KW-1133">Transmembrane helix</keyword>
<name>A0A377MUH0_9ENTE</name>
<keyword evidence="1" id="KW-0812">Transmembrane</keyword>
<keyword evidence="1" id="KW-0472">Membrane</keyword>
<dbReference type="Proteomes" id="UP000254070">
    <property type="component" value="Unassembled WGS sequence"/>
</dbReference>
<proteinExistence type="predicted"/>
<evidence type="ECO:0000313" key="3">
    <source>
        <dbReference type="EMBL" id="STQ33046.1"/>
    </source>
</evidence>
<dbReference type="EMBL" id="UGIF01000002">
    <property type="protein sequence ID" value="STP30663.1"/>
    <property type="molecule type" value="Genomic_DNA"/>
</dbReference>
<sequence>MKKIQIIFGNLVIIASIFLPLNIFFKNDLLSFLLSFFINLLLIKITPGPSQDYPFSFSVGLSFLDHSE</sequence>
<protein>
    <submittedName>
        <fullName evidence="3">Uncharacterized protein</fullName>
    </submittedName>
</protein>
<feature type="transmembrane region" description="Helical" evidence="1">
    <location>
        <begin position="7"/>
        <end position="23"/>
    </location>
</feature>
<evidence type="ECO:0000313" key="4">
    <source>
        <dbReference type="Proteomes" id="UP000254070"/>
    </source>
</evidence>
<organism evidence="3 4">
    <name type="scientific">Enterococcus durans</name>
    <dbReference type="NCBI Taxonomy" id="53345"/>
    <lineage>
        <taxon>Bacteria</taxon>
        <taxon>Bacillati</taxon>
        <taxon>Bacillota</taxon>
        <taxon>Bacilli</taxon>
        <taxon>Lactobacillales</taxon>
        <taxon>Enterococcaceae</taxon>
        <taxon>Enterococcus</taxon>
    </lineage>
</organism>
<evidence type="ECO:0000313" key="2">
    <source>
        <dbReference type="EMBL" id="STP30663.1"/>
    </source>
</evidence>